<comment type="caution">
    <text evidence="1">The sequence shown here is derived from an EMBL/GenBank/DDBJ whole genome shotgun (WGS) entry which is preliminary data.</text>
</comment>
<reference evidence="2" key="1">
    <citation type="journal article" date="2019" name="Int. J. Syst. Evol. Microbiol.">
        <title>The Global Catalogue of Microorganisms (GCM) 10K type strain sequencing project: providing services to taxonomists for standard genome sequencing and annotation.</title>
        <authorList>
            <consortium name="The Broad Institute Genomics Platform"/>
            <consortium name="The Broad Institute Genome Sequencing Center for Infectious Disease"/>
            <person name="Wu L."/>
            <person name="Ma J."/>
        </authorList>
    </citation>
    <scope>NUCLEOTIDE SEQUENCE [LARGE SCALE GENOMIC DNA]</scope>
    <source>
        <strain evidence="2">CGMCC 4.1469</strain>
    </source>
</reference>
<dbReference type="RefSeq" id="WP_313764859.1">
    <property type="nucleotide sequence ID" value="NZ_BAAAVH010000021.1"/>
</dbReference>
<proteinExistence type="predicted"/>
<dbReference type="Proteomes" id="UP001596067">
    <property type="component" value="Unassembled WGS sequence"/>
</dbReference>
<dbReference type="SUPFAM" id="SSF51735">
    <property type="entry name" value="NAD(P)-binding Rossmann-fold domains"/>
    <property type="match status" value="1"/>
</dbReference>
<dbReference type="Pfam" id="PF02423">
    <property type="entry name" value="OCD_Mu_crystall"/>
    <property type="match status" value="1"/>
</dbReference>
<dbReference type="InterPro" id="IPR036291">
    <property type="entry name" value="NAD(P)-bd_dom_sf"/>
</dbReference>
<dbReference type="PANTHER" id="PTHR13812:SF19">
    <property type="entry name" value="KETIMINE REDUCTASE MU-CRYSTALLIN"/>
    <property type="match status" value="1"/>
</dbReference>
<sequence>MRILGRDDVRAALAGLDSTVLDSVRTAYVLHSQGQSDLPFSTFLRPLGRPDSRIIALPAYLGGPAPVMGLKWISSFPENVNRGMQRASSLCILNDLESGYPVALMEGSQISAVRTAASAALAGGLLSAGRPVRTVGLIGCGTINHRVMSCLAQVHPDIETVLLQDAFPERAKVFAAELAAEYPGIAFRAVDVATALGAETVSIATTDSSYWLDLADYPDRPHGQVILHLSLRDLSPSSVLAAHNVVDDTQHAVREQTSLHRAEQQVGHREFVHAEIGALLDGRTGPATLARTVVFSPFGLGVLDLAVAEAVLNAAVAAGLGTEVEGFDPGSHKVTSTLTGSAA</sequence>
<organism evidence="1 2">
    <name type="scientific">Kitasatospora aburaviensis</name>
    <dbReference type="NCBI Taxonomy" id="67265"/>
    <lineage>
        <taxon>Bacteria</taxon>
        <taxon>Bacillati</taxon>
        <taxon>Actinomycetota</taxon>
        <taxon>Actinomycetes</taxon>
        <taxon>Kitasatosporales</taxon>
        <taxon>Streptomycetaceae</taxon>
        <taxon>Kitasatospora</taxon>
    </lineage>
</organism>
<dbReference type="InterPro" id="IPR023401">
    <property type="entry name" value="ODC_N"/>
</dbReference>
<dbReference type="InterPro" id="IPR023866">
    <property type="entry name" value="SbnB"/>
</dbReference>
<evidence type="ECO:0000313" key="1">
    <source>
        <dbReference type="EMBL" id="MFC5890173.1"/>
    </source>
</evidence>
<dbReference type="PIRSF" id="PIRSF001439">
    <property type="entry name" value="CryM"/>
    <property type="match status" value="1"/>
</dbReference>
<protein>
    <submittedName>
        <fullName evidence="1">2,3-diaminopropionate biosynthesis protein SbnB</fullName>
    </submittedName>
</protein>
<dbReference type="Gene3D" id="3.30.1780.10">
    <property type="entry name" value="ornithine cyclodeaminase, domain 1"/>
    <property type="match status" value="1"/>
</dbReference>
<dbReference type="NCBIfam" id="TIGR03944">
    <property type="entry name" value="dehyd_SbnB_fam"/>
    <property type="match status" value="1"/>
</dbReference>
<accession>A0ABW1F8W3</accession>
<keyword evidence="2" id="KW-1185">Reference proteome</keyword>
<dbReference type="PANTHER" id="PTHR13812">
    <property type="entry name" value="KETIMINE REDUCTASE MU-CRYSTALLIN"/>
    <property type="match status" value="1"/>
</dbReference>
<name>A0ABW1F8W3_9ACTN</name>
<dbReference type="Gene3D" id="3.40.50.720">
    <property type="entry name" value="NAD(P)-binding Rossmann-like Domain"/>
    <property type="match status" value="1"/>
</dbReference>
<gene>
    <name evidence="1" type="primary">sbnB</name>
    <name evidence="1" type="ORF">ACFP0N_34980</name>
</gene>
<dbReference type="EMBL" id="JBHSOD010000074">
    <property type="protein sequence ID" value="MFC5890173.1"/>
    <property type="molecule type" value="Genomic_DNA"/>
</dbReference>
<dbReference type="InterPro" id="IPR003462">
    <property type="entry name" value="ODC_Mu_crystall"/>
</dbReference>
<evidence type="ECO:0000313" key="2">
    <source>
        <dbReference type="Proteomes" id="UP001596067"/>
    </source>
</evidence>